<evidence type="ECO:0000313" key="2">
    <source>
        <dbReference type="EMBL" id="NYD58871.1"/>
    </source>
</evidence>
<keyword evidence="2" id="KW-0808">Transferase</keyword>
<dbReference type="SUPFAM" id="SSF55729">
    <property type="entry name" value="Acyl-CoA N-acyltransferases (Nat)"/>
    <property type="match status" value="1"/>
</dbReference>
<dbReference type="InterPro" id="IPR016181">
    <property type="entry name" value="Acyl_CoA_acyltransferase"/>
</dbReference>
<dbReference type="PROSITE" id="PS51186">
    <property type="entry name" value="GNAT"/>
    <property type="match status" value="1"/>
</dbReference>
<dbReference type="Pfam" id="PF13302">
    <property type="entry name" value="Acetyltransf_3"/>
    <property type="match status" value="1"/>
</dbReference>
<gene>
    <name evidence="2" type="ORF">BKA08_003109</name>
</gene>
<proteinExistence type="predicted"/>
<dbReference type="PANTHER" id="PTHR43792">
    <property type="entry name" value="GNAT FAMILY, PUTATIVE (AFU_ORTHOLOGUE AFUA_3G00765)-RELATED-RELATED"/>
    <property type="match status" value="1"/>
</dbReference>
<keyword evidence="3" id="KW-1185">Reference proteome</keyword>
<dbReference type="GO" id="GO:0016747">
    <property type="term" value="F:acyltransferase activity, transferring groups other than amino-acyl groups"/>
    <property type="evidence" value="ECO:0007669"/>
    <property type="project" value="InterPro"/>
</dbReference>
<dbReference type="AlphaFoldDB" id="A0A7Y9F3R1"/>
<sequence>MDAAPLASPPPAPLTRLTWPHRTPRLLLRPALAGDVEAVWAYRHAPGVSRWLGGGQGDLAAFTTWFGRPERLARTLVVEHRGRLVGDLMVRVADGWAQSDVAAAAAGVQAELGWVLDPAYGGRGLGTEAVAALLDLCLSPAPRGLGLRRVTAGCFAANEPSWRLMERVGMRREAHLVAESLHRELGWLDSYAYALLADERVSGAGRPAATTSPAG</sequence>
<dbReference type="InterPro" id="IPR051531">
    <property type="entry name" value="N-acetyltransferase"/>
</dbReference>
<dbReference type="EMBL" id="JACCBE010000001">
    <property type="protein sequence ID" value="NYD58871.1"/>
    <property type="molecule type" value="Genomic_DNA"/>
</dbReference>
<feature type="domain" description="N-acetyltransferase" evidence="1">
    <location>
        <begin position="26"/>
        <end position="198"/>
    </location>
</feature>
<evidence type="ECO:0000313" key="3">
    <source>
        <dbReference type="Proteomes" id="UP000516957"/>
    </source>
</evidence>
<dbReference type="InterPro" id="IPR000182">
    <property type="entry name" value="GNAT_dom"/>
</dbReference>
<organism evidence="2 3">
    <name type="scientific">Nocardioides marinisabuli</name>
    <dbReference type="NCBI Taxonomy" id="419476"/>
    <lineage>
        <taxon>Bacteria</taxon>
        <taxon>Bacillati</taxon>
        <taxon>Actinomycetota</taxon>
        <taxon>Actinomycetes</taxon>
        <taxon>Propionibacteriales</taxon>
        <taxon>Nocardioidaceae</taxon>
        <taxon>Nocardioides</taxon>
    </lineage>
</organism>
<dbReference type="Proteomes" id="UP000516957">
    <property type="component" value="Unassembled WGS sequence"/>
</dbReference>
<dbReference type="Gene3D" id="3.40.630.30">
    <property type="match status" value="1"/>
</dbReference>
<reference evidence="2 3" key="1">
    <citation type="submission" date="2020-07" db="EMBL/GenBank/DDBJ databases">
        <title>Sequencing the genomes of 1000 actinobacteria strains.</title>
        <authorList>
            <person name="Klenk H.-P."/>
        </authorList>
    </citation>
    <scope>NUCLEOTIDE SEQUENCE [LARGE SCALE GENOMIC DNA]</scope>
    <source>
        <strain evidence="2 3">DSM 18965</strain>
    </source>
</reference>
<evidence type="ECO:0000259" key="1">
    <source>
        <dbReference type="PROSITE" id="PS51186"/>
    </source>
</evidence>
<protein>
    <submittedName>
        <fullName evidence="2">RimJ/RimL family protein N-acetyltransferase</fullName>
    </submittedName>
</protein>
<comment type="caution">
    <text evidence="2">The sequence shown here is derived from an EMBL/GenBank/DDBJ whole genome shotgun (WGS) entry which is preliminary data.</text>
</comment>
<name>A0A7Y9F3R1_9ACTN</name>
<dbReference type="PANTHER" id="PTHR43792:SF1">
    <property type="entry name" value="N-ACETYLTRANSFERASE DOMAIN-CONTAINING PROTEIN"/>
    <property type="match status" value="1"/>
</dbReference>
<dbReference type="RefSeq" id="WP_219633583.1">
    <property type="nucleotide sequence ID" value="NZ_CP059163.1"/>
</dbReference>
<accession>A0A7Y9F3R1</accession>